<dbReference type="EMBL" id="CP054139">
    <property type="protein sequence ID" value="QKJ31378.1"/>
    <property type="molecule type" value="Genomic_DNA"/>
</dbReference>
<keyword evidence="6" id="KW-1185">Reference proteome</keyword>
<dbReference type="AlphaFoldDB" id="A0A7D4UC14"/>
<dbReference type="Pfam" id="PF00144">
    <property type="entry name" value="Beta-lactamase"/>
    <property type="match status" value="1"/>
</dbReference>
<evidence type="ECO:0000256" key="1">
    <source>
        <dbReference type="ARBA" id="ARBA00004370"/>
    </source>
</evidence>
<dbReference type="PANTHER" id="PTHR46825:SF11">
    <property type="entry name" value="PENICILLIN-BINDING PROTEIN 4"/>
    <property type="match status" value="1"/>
</dbReference>
<sequence length="482" mass="54330">MSRHKPLFYIRLLIGAVLLYASIGNASAQTEKNLDSLFGTLAKKGYLNGCVLIADQGKPIYQKAFGYANFDTKQPLTNETMFELASVSKQFTAMAIMQLHQQGKLSYNDSLNKYFPELPYHGITINNLLHHTSGIPDFLGWDDKMIDVNRVNYNNDVVASLAKNKQKVLFKPNDQLMYSNTNYLLLAQIVERVSGIPFGDYLDKNIFKPLGMTHTKVYGQRSAKQKIADYAYGYMYDPAKGRFMLNDSFNANRYEYYLDGVAGPYGISSNTGDMLKWDQALYTEKLVSKAEQELAYIPAKLNDGKEAKLGGMIYGFGWLVLSEQNGTRRYMHSGGYPGYMTMICRYPDKNKTIILLTNIYNVINLYELTFAIENVLFKKPFTIPSAMPFTKSAVLSPAQIKAIEGNYAFKDAPQVKVIVSSENGQIYVQLTGQPKVEVYAESELEVFYTVVAAKIRFTKDEKGVVTKLTLFQGGREIVAVRE</sequence>
<name>A0A7D4UC14_9SPHI</name>
<dbReference type="InterPro" id="IPR050491">
    <property type="entry name" value="AmpC-like"/>
</dbReference>
<dbReference type="PANTHER" id="PTHR46825">
    <property type="entry name" value="D-ALANYL-D-ALANINE-CARBOXYPEPTIDASE/ENDOPEPTIDASE AMPH"/>
    <property type="match status" value="1"/>
</dbReference>
<keyword evidence="5" id="KW-0378">Hydrolase</keyword>
<keyword evidence="3" id="KW-0732">Signal</keyword>
<feature type="chain" id="PRO_5028918679" evidence="3">
    <location>
        <begin position="29"/>
        <end position="482"/>
    </location>
</feature>
<dbReference type="GO" id="GO:0016020">
    <property type="term" value="C:membrane"/>
    <property type="evidence" value="ECO:0007669"/>
    <property type="project" value="UniProtKB-SubCell"/>
</dbReference>
<evidence type="ECO:0000256" key="2">
    <source>
        <dbReference type="ARBA" id="ARBA00023136"/>
    </source>
</evidence>
<dbReference type="InterPro" id="IPR001466">
    <property type="entry name" value="Beta-lactam-related"/>
</dbReference>
<dbReference type="GO" id="GO:0016787">
    <property type="term" value="F:hydrolase activity"/>
    <property type="evidence" value="ECO:0007669"/>
    <property type="project" value="UniProtKB-KW"/>
</dbReference>
<dbReference type="RefSeq" id="WP_173416038.1">
    <property type="nucleotide sequence ID" value="NZ_CP054139.1"/>
</dbReference>
<accession>A0A7D4UC14</accession>
<dbReference type="SUPFAM" id="SSF56601">
    <property type="entry name" value="beta-lactamase/transpeptidase-like"/>
    <property type="match status" value="1"/>
</dbReference>
<dbReference type="InterPro" id="IPR012338">
    <property type="entry name" value="Beta-lactam/transpept-like"/>
</dbReference>
<gene>
    <name evidence="5" type="ORF">HQ865_16945</name>
</gene>
<evidence type="ECO:0000256" key="3">
    <source>
        <dbReference type="SAM" id="SignalP"/>
    </source>
</evidence>
<comment type="subcellular location">
    <subcellularLocation>
        <location evidence="1">Membrane</location>
    </subcellularLocation>
</comment>
<feature type="signal peptide" evidence="3">
    <location>
        <begin position="1"/>
        <end position="28"/>
    </location>
</feature>
<organism evidence="5 6">
    <name type="scientific">Mucilaginibacter mali</name>
    <dbReference type="NCBI Taxonomy" id="2740462"/>
    <lineage>
        <taxon>Bacteria</taxon>
        <taxon>Pseudomonadati</taxon>
        <taxon>Bacteroidota</taxon>
        <taxon>Sphingobacteriia</taxon>
        <taxon>Sphingobacteriales</taxon>
        <taxon>Sphingobacteriaceae</taxon>
        <taxon>Mucilaginibacter</taxon>
    </lineage>
</organism>
<proteinExistence type="predicted"/>
<evidence type="ECO:0000313" key="5">
    <source>
        <dbReference type="EMBL" id="QKJ31378.1"/>
    </source>
</evidence>
<reference evidence="5 6" key="1">
    <citation type="submission" date="2020-05" db="EMBL/GenBank/DDBJ databases">
        <title>Mucilaginibacter mali sp. nov.</title>
        <authorList>
            <person name="Kim H.S."/>
            <person name="Lee K.C."/>
            <person name="Suh M.K."/>
            <person name="Kim J.-S."/>
            <person name="Han K.-I."/>
            <person name="Eom M.K."/>
            <person name="Shin Y.K."/>
            <person name="Lee J.-S."/>
        </authorList>
    </citation>
    <scope>NUCLEOTIDE SEQUENCE [LARGE SCALE GENOMIC DNA]</scope>
    <source>
        <strain evidence="5 6">G2-14</strain>
    </source>
</reference>
<dbReference type="Proteomes" id="UP000505355">
    <property type="component" value="Chromosome"/>
</dbReference>
<dbReference type="Gene3D" id="3.40.710.10">
    <property type="entry name" value="DD-peptidase/beta-lactamase superfamily"/>
    <property type="match status" value="1"/>
</dbReference>
<dbReference type="KEGG" id="mmab:HQ865_16945"/>
<evidence type="ECO:0000313" key="6">
    <source>
        <dbReference type="Proteomes" id="UP000505355"/>
    </source>
</evidence>
<keyword evidence="2" id="KW-0472">Membrane</keyword>
<protein>
    <submittedName>
        <fullName evidence="5">Serine hydrolase</fullName>
    </submittedName>
</protein>
<evidence type="ECO:0000259" key="4">
    <source>
        <dbReference type="Pfam" id="PF00144"/>
    </source>
</evidence>
<feature type="domain" description="Beta-lactamase-related" evidence="4">
    <location>
        <begin position="42"/>
        <end position="359"/>
    </location>
</feature>